<proteinExistence type="inferred from homology"/>
<dbReference type="RefSeq" id="WP_340346763.1">
    <property type="nucleotide sequence ID" value="NZ_JBBKZT010000020.1"/>
</dbReference>
<dbReference type="InterPro" id="IPR042099">
    <property type="entry name" value="ANL_N_sf"/>
</dbReference>
<keyword evidence="2" id="KW-0436">Ligase</keyword>
<gene>
    <name evidence="5" type="ORF">WKW82_31590</name>
</gene>
<evidence type="ECO:0000256" key="1">
    <source>
        <dbReference type="ARBA" id="ARBA00006432"/>
    </source>
</evidence>
<dbReference type="EMBL" id="JBBKZT010000020">
    <property type="protein sequence ID" value="MEJ8851217.1"/>
    <property type="molecule type" value="Genomic_DNA"/>
</dbReference>
<dbReference type="SUPFAM" id="SSF56801">
    <property type="entry name" value="Acetyl-CoA synthetase-like"/>
    <property type="match status" value="1"/>
</dbReference>
<accession>A0ABU8WUL2</accession>
<sequence>MSAMESMAAPVDSATRFVAGESSGSAATAPRWGTRIEQGSVNGYPCRVYAIRPRALSELFLDAQRWADRPLVVQGDRRLTGAQHARAVAAVADLLRKRGARTGDSVVLLAYNQIEWLVAFWALQCIGVTAVLGNAWWSDAEAAAAIKLVKPTMVLTDRPLERPLPEGPTRVQLSELRAMVERDEAVPLVIDAVHEDAAAMVLFSSGTTGQAKGVVMSHRSVIANIQNLLALTGRLPSELPPTHPGTVSLLTMPLFHLAGVQISFMTLLSGGKLVFPKGKFDALEVLGLIEREKVRAWGSVPTMVSRVIHHEAFGSFDTGSVSSIPMGGAAIPHELRAEVKRAFPKTDKRVGSMYGLTEAGGVIAAGSGSDVEGRPGCVGKPLPAVEVRIRNANAEGVGEITARTPTATSGYLGDPHPICDGEGWIGSGDLGRIDDEGFLYVVGRLKDNIIRGGENVASVHVERCLRTHPDVLEVAVVPLPHHDLGEEVCAAVVLREGASPTVDALRAHAAAQLARFEVPSRWWLTRDPLPTNASGKVVKREVIQNWPAQA</sequence>
<dbReference type="InterPro" id="IPR025110">
    <property type="entry name" value="AMP-bd_C"/>
</dbReference>
<reference evidence="5 6" key="1">
    <citation type="submission" date="2024-03" db="EMBL/GenBank/DDBJ databases">
        <title>Novel species of the genus Variovorax.</title>
        <authorList>
            <person name="Liu Q."/>
            <person name="Xin Y.-H."/>
        </authorList>
    </citation>
    <scope>NUCLEOTIDE SEQUENCE [LARGE SCALE GENOMIC DNA]</scope>
    <source>
        <strain evidence="5 6">KACC 18900</strain>
    </source>
</reference>
<feature type="domain" description="AMP-binding enzyme C-terminal" evidence="4">
    <location>
        <begin position="461"/>
        <end position="536"/>
    </location>
</feature>
<dbReference type="Gene3D" id="3.30.300.30">
    <property type="match status" value="1"/>
</dbReference>
<dbReference type="Pfam" id="PF00501">
    <property type="entry name" value="AMP-binding"/>
    <property type="match status" value="1"/>
</dbReference>
<dbReference type="InterPro" id="IPR045851">
    <property type="entry name" value="AMP-bd_C_sf"/>
</dbReference>
<dbReference type="PROSITE" id="PS00455">
    <property type="entry name" value="AMP_BINDING"/>
    <property type="match status" value="1"/>
</dbReference>
<comment type="similarity">
    <text evidence="1">Belongs to the ATP-dependent AMP-binding enzyme family.</text>
</comment>
<evidence type="ECO:0000313" key="5">
    <source>
        <dbReference type="EMBL" id="MEJ8851217.1"/>
    </source>
</evidence>
<dbReference type="Gene3D" id="3.40.50.12780">
    <property type="entry name" value="N-terminal domain of ligase-like"/>
    <property type="match status" value="1"/>
</dbReference>
<organism evidence="5 6">
    <name type="scientific">Variovorax rhizosphaerae</name>
    <dbReference type="NCBI Taxonomy" id="1836200"/>
    <lineage>
        <taxon>Bacteria</taxon>
        <taxon>Pseudomonadati</taxon>
        <taxon>Pseudomonadota</taxon>
        <taxon>Betaproteobacteria</taxon>
        <taxon>Burkholderiales</taxon>
        <taxon>Comamonadaceae</taxon>
        <taxon>Variovorax</taxon>
    </lineage>
</organism>
<evidence type="ECO:0000313" key="6">
    <source>
        <dbReference type="Proteomes" id="UP001385892"/>
    </source>
</evidence>
<evidence type="ECO:0000256" key="2">
    <source>
        <dbReference type="ARBA" id="ARBA00022598"/>
    </source>
</evidence>
<evidence type="ECO:0000259" key="4">
    <source>
        <dbReference type="Pfam" id="PF13193"/>
    </source>
</evidence>
<dbReference type="Pfam" id="PF13193">
    <property type="entry name" value="AMP-binding_C"/>
    <property type="match status" value="1"/>
</dbReference>
<protein>
    <submittedName>
        <fullName evidence="5">Class I adenylate-forming enzyme family protein</fullName>
    </submittedName>
</protein>
<dbReference type="PANTHER" id="PTHR43201:SF5">
    <property type="entry name" value="MEDIUM-CHAIN ACYL-COA LIGASE ACSF2, MITOCHONDRIAL"/>
    <property type="match status" value="1"/>
</dbReference>
<feature type="domain" description="AMP-dependent synthetase/ligase" evidence="3">
    <location>
        <begin position="62"/>
        <end position="412"/>
    </location>
</feature>
<dbReference type="InterPro" id="IPR020845">
    <property type="entry name" value="AMP-binding_CS"/>
</dbReference>
<dbReference type="PANTHER" id="PTHR43201">
    <property type="entry name" value="ACYL-COA SYNTHETASE"/>
    <property type="match status" value="1"/>
</dbReference>
<name>A0ABU8WUL2_9BURK</name>
<dbReference type="InterPro" id="IPR000873">
    <property type="entry name" value="AMP-dep_synth/lig_dom"/>
</dbReference>
<keyword evidence="6" id="KW-1185">Reference proteome</keyword>
<dbReference type="Proteomes" id="UP001385892">
    <property type="component" value="Unassembled WGS sequence"/>
</dbReference>
<evidence type="ECO:0000259" key="3">
    <source>
        <dbReference type="Pfam" id="PF00501"/>
    </source>
</evidence>
<comment type="caution">
    <text evidence="5">The sequence shown here is derived from an EMBL/GenBank/DDBJ whole genome shotgun (WGS) entry which is preliminary data.</text>
</comment>